<sequence>MAPAPLPAVSGFVFAEHSPLAFADKMQTSDWMSLPAATSFRVALAKCSLLWWGVLKFCGTARGYRKQIKVILAAQCHVTHPPFLLLPRWYIRCLFFLA</sequence>
<dbReference type="AlphaFoldDB" id="A0A0M2KDH5"/>
<dbReference type="PATRIC" id="fig|65700.7.peg.1405"/>
<keyword evidence="2" id="KW-1185">Reference proteome</keyword>
<name>A0A0M2KDH5_9GAMM</name>
<comment type="caution">
    <text evidence="1">The sequence shown here is derived from an EMBL/GenBank/DDBJ whole genome shotgun (WGS) entry which is preliminary data.</text>
</comment>
<organism evidence="1 2">
    <name type="scientific">Erwinia tracheiphila</name>
    <dbReference type="NCBI Taxonomy" id="65700"/>
    <lineage>
        <taxon>Bacteria</taxon>
        <taxon>Pseudomonadati</taxon>
        <taxon>Pseudomonadota</taxon>
        <taxon>Gammaproteobacteria</taxon>
        <taxon>Enterobacterales</taxon>
        <taxon>Erwiniaceae</taxon>
        <taxon>Erwinia</taxon>
    </lineage>
</organism>
<dbReference type="EMBL" id="JXNU01000003">
    <property type="protein sequence ID" value="KKF35016.1"/>
    <property type="molecule type" value="Genomic_DNA"/>
</dbReference>
<protein>
    <submittedName>
        <fullName evidence="1">Uncharacterized protein</fullName>
    </submittedName>
</protein>
<reference evidence="1 2" key="1">
    <citation type="submission" date="2015-01" db="EMBL/GenBank/DDBJ databases">
        <title>Erwinia tracheiphila.</title>
        <authorList>
            <person name="Shapiro L.R."/>
        </authorList>
    </citation>
    <scope>NUCLEOTIDE SEQUENCE [LARGE SCALE GENOMIC DNA]</scope>
    <source>
        <strain evidence="1 2">BuffGH</strain>
    </source>
</reference>
<dbReference type="Proteomes" id="UP000033924">
    <property type="component" value="Unassembled WGS sequence"/>
</dbReference>
<evidence type="ECO:0000313" key="2">
    <source>
        <dbReference type="Proteomes" id="UP000033924"/>
    </source>
</evidence>
<proteinExistence type="predicted"/>
<gene>
    <name evidence="1" type="ORF">SY86_05570</name>
</gene>
<accession>A0A0M2KDH5</accession>
<dbReference type="STRING" id="65700.SY86_05570"/>
<evidence type="ECO:0000313" key="1">
    <source>
        <dbReference type="EMBL" id="KKF35016.1"/>
    </source>
</evidence>